<feature type="domain" description="Pirin N-terminal" evidence="3">
    <location>
        <begin position="32"/>
        <end position="120"/>
    </location>
</feature>
<dbReference type="SUPFAM" id="SSF51182">
    <property type="entry name" value="RmlC-like cupins"/>
    <property type="match status" value="1"/>
</dbReference>
<accession>A0A7W5BE28</accession>
<dbReference type="InterPro" id="IPR003829">
    <property type="entry name" value="Pirin_N_dom"/>
</dbReference>
<dbReference type="Pfam" id="PF02678">
    <property type="entry name" value="Pirin"/>
    <property type="match status" value="1"/>
</dbReference>
<dbReference type="PIRSF" id="PIRSF006232">
    <property type="entry name" value="Pirin"/>
    <property type="match status" value="1"/>
</dbReference>
<keyword evidence="5" id="KW-1185">Reference proteome</keyword>
<dbReference type="AlphaFoldDB" id="A0A7W5BE28"/>
<dbReference type="InterPro" id="IPR012093">
    <property type="entry name" value="Pirin"/>
</dbReference>
<dbReference type="PANTHER" id="PTHR13903">
    <property type="entry name" value="PIRIN-RELATED"/>
    <property type="match status" value="1"/>
</dbReference>
<dbReference type="Gene3D" id="2.60.120.10">
    <property type="entry name" value="Jelly Rolls"/>
    <property type="match status" value="1"/>
</dbReference>
<evidence type="ECO:0000256" key="2">
    <source>
        <dbReference type="RuleBase" id="RU003457"/>
    </source>
</evidence>
<gene>
    <name evidence="4" type="ORF">FHS03_004531</name>
</gene>
<sequence length="275" mass="29545">MNAVLKPTARQIRYRSLGSQRSWFNRLASPADVGEMIKPFVFLDDFDMESRGGPRAGLHPHSGIATVTLVRSGTIDYVDTSGASGQFGAGGVEWMKAGGGIWHGGSAAPGQRVQGFQLWLALPQDEENGPSESLYLAPGEIPSAGPARVLIGQYGQARSPLQYAAPLNYLHVKLKAGESWSYQPPAGHQVAWVALASGKLHVSDAVLGKEIAVFEESEAALDFHAEHDTEFVLGSAAKHPHELVLGYYSVHSSAAALRRGEARIQELGRQLRLAQ</sequence>
<reference evidence="4 5" key="1">
    <citation type="submission" date="2020-08" db="EMBL/GenBank/DDBJ databases">
        <title>Genomic Encyclopedia of Type Strains, Phase III (KMG-III): the genomes of soil and plant-associated and newly described type strains.</title>
        <authorList>
            <person name="Whitman W."/>
        </authorList>
    </citation>
    <scope>NUCLEOTIDE SEQUENCE [LARGE SCALE GENOMIC DNA]</scope>
    <source>
        <strain evidence="4 5">CECT 8897</strain>
    </source>
</reference>
<dbReference type="Proteomes" id="UP000541535">
    <property type="component" value="Unassembled WGS sequence"/>
</dbReference>
<dbReference type="EMBL" id="JACHXD010000016">
    <property type="protein sequence ID" value="MBB3121453.1"/>
    <property type="molecule type" value="Genomic_DNA"/>
</dbReference>
<comment type="caution">
    <text evidence="4">The sequence shown here is derived from an EMBL/GenBank/DDBJ whole genome shotgun (WGS) entry which is preliminary data.</text>
</comment>
<dbReference type="InterPro" id="IPR011051">
    <property type="entry name" value="RmlC_Cupin_sf"/>
</dbReference>
<comment type="similarity">
    <text evidence="1 2">Belongs to the pirin family.</text>
</comment>
<protein>
    <submittedName>
        <fullName evidence="4">Redox-sensitive bicupin YhaK (Pirin superfamily)</fullName>
    </submittedName>
</protein>
<evidence type="ECO:0000313" key="4">
    <source>
        <dbReference type="EMBL" id="MBB3121453.1"/>
    </source>
</evidence>
<evidence type="ECO:0000256" key="1">
    <source>
        <dbReference type="ARBA" id="ARBA00008416"/>
    </source>
</evidence>
<organism evidence="4 5">
    <name type="scientific">Pseudoduganella violacea</name>
    <dbReference type="NCBI Taxonomy" id="1715466"/>
    <lineage>
        <taxon>Bacteria</taxon>
        <taxon>Pseudomonadati</taxon>
        <taxon>Pseudomonadota</taxon>
        <taxon>Betaproteobacteria</taxon>
        <taxon>Burkholderiales</taxon>
        <taxon>Oxalobacteraceae</taxon>
        <taxon>Telluria group</taxon>
        <taxon>Pseudoduganella</taxon>
    </lineage>
</organism>
<dbReference type="InterPro" id="IPR014710">
    <property type="entry name" value="RmlC-like_jellyroll"/>
</dbReference>
<evidence type="ECO:0000259" key="3">
    <source>
        <dbReference type="Pfam" id="PF02678"/>
    </source>
</evidence>
<dbReference type="PANTHER" id="PTHR13903:SF8">
    <property type="entry name" value="PIRIN"/>
    <property type="match status" value="1"/>
</dbReference>
<dbReference type="RefSeq" id="WP_183443164.1">
    <property type="nucleotide sequence ID" value="NZ_JACHXD010000016.1"/>
</dbReference>
<name>A0A7W5BE28_9BURK</name>
<evidence type="ECO:0000313" key="5">
    <source>
        <dbReference type="Proteomes" id="UP000541535"/>
    </source>
</evidence>
<proteinExistence type="inferred from homology"/>